<dbReference type="RefSeq" id="WP_379276584.1">
    <property type="nucleotide sequence ID" value="NZ_JBHUGT010000021.1"/>
</dbReference>
<evidence type="ECO:0000259" key="1">
    <source>
        <dbReference type="Pfam" id="PF03205"/>
    </source>
</evidence>
<evidence type="ECO:0000313" key="2">
    <source>
        <dbReference type="EMBL" id="MFD2662382.1"/>
    </source>
</evidence>
<evidence type="ECO:0000313" key="3">
    <source>
        <dbReference type="Proteomes" id="UP001597493"/>
    </source>
</evidence>
<name>A0ABW5R0X8_9BACL</name>
<sequence>MERIQEREPYVYQITGYKNTGKTSLVCRLVALWSIQGLPAATIKHDAHHFQIDRSGSDTWKHQQAGACWTAITSRLQTAILQKEATELEQLAAMAPADAIVLVEGFKHAAYPKLFMARTEEDLKLLGELDNLDAVVLWPELDAERVAKETASGIRLFGRDETAKIAGHILERIGYAGRGGVRNCEAAEADAAMAVRATAGR</sequence>
<organism evidence="2 3">
    <name type="scientific">Paenibacillus thailandensis</name>
    <dbReference type="NCBI Taxonomy" id="393250"/>
    <lineage>
        <taxon>Bacteria</taxon>
        <taxon>Bacillati</taxon>
        <taxon>Bacillota</taxon>
        <taxon>Bacilli</taxon>
        <taxon>Bacillales</taxon>
        <taxon>Paenibacillaceae</taxon>
        <taxon>Paenibacillus</taxon>
    </lineage>
</organism>
<dbReference type="PANTHER" id="PTHR40072">
    <property type="entry name" value="MOLYBDOPTERIN-GUANINE DINUCLEOTIDE BIOSYNTHESIS ADAPTER PROTEIN-RELATED"/>
    <property type="match status" value="1"/>
</dbReference>
<dbReference type="InterPro" id="IPR004435">
    <property type="entry name" value="MobB_dom"/>
</dbReference>
<dbReference type="EMBL" id="JBHUMY010000027">
    <property type="protein sequence ID" value="MFD2662382.1"/>
    <property type="molecule type" value="Genomic_DNA"/>
</dbReference>
<reference evidence="3" key="1">
    <citation type="journal article" date="2019" name="Int. J. Syst. Evol. Microbiol.">
        <title>The Global Catalogue of Microorganisms (GCM) 10K type strain sequencing project: providing services to taxonomists for standard genome sequencing and annotation.</title>
        <authorList>
            <consortium name="The Broad Institute Genomics Platform"/>
            <consortium name="The Broad Institute Genome Sequencing Center for Infectious Disease"/>
            <person name="Wu L."/>
            <person name="Ma J."/>
        </authorList>
    </citation>
    <scope>NUCLEOTIDE SEQUENCE [LARGE SCALE GENOMIC DNA]</scope>
    <source>
        <strain evidence="3">TISTR 1827</strain>
    </source>
</reference>
<dbReference type="Gene3D" id="3.40.50.300">
    <property type="entry name" value="P-loop containing nucleotide triphosphate hydrolases"/>
    <property type="match status" value="1"/>
</dbReference>
<protein>
    <submittedName>
        <fullName evidence="2">Molybdopterin-guanine dinucleotide biosynthesis protein B</fullName>
    </submittedName>
</protein>
<accession>A0ABW5R0X8</accession>
<comment type="caution">
    <text evidence="2">The sequence shown here is derived from an EMBL/GenBank/DDBJ whole genome shotgun (WGS) entry which is preliminary data.</text>
</comment>
<dbReference type="Proteomes" id="UP001597493">
    <property type="component" value="Unassembled WGS sequence"/>
</dbReference>
<dbReference type="NCBIfam" id="TIGR00176">
    <property type="entry name" value="mobB"/>
    <property type="match status" value="1"/>
</dbReference>
<dbReference type="PANTHER" id="PTHR40072:SF1">
    <property type="entry name" value="MOLYBDOPTERIN-GUANINE DINUCLEOTIDE BIOSYNTHESIS ADAPTER PROTEIN"/>
    <property type="match status" value="1"/>
</dbReference>
<gene>
    <name evidence="2" type="primary">mobB</name>
    <name evidence="2" type="ORF">ACFSW5_19175</name>
</gene>
<proteinExistence type="predicted"/>
<dbReference type="CDD" id="cd03116">
    <property type="entry name" value="MobB"/>
    <property type="match status" value="1"/>
</dbReference>
<feature type="domain" description="Molybdopterin-guanine dinucleotide biosynthesis protein B (MobB)" evidence="1">
    <location>
        <begin position="12"/>
        <end position="136"/>
    </location>
</feature>
<dbReference type="InterPro" id="IPR027417">
    <property type="entry name" value="P-loop_NTPase"/>
</dbReference>
<dbReference type="SUPFAM" id="SSF52540">
    <property type="entry name" value="P-loop containing nucleoside triphosphate hydrolases"/>
    <property type="match status" value="1"/>
</dbReference>
<dbReference type="Pfam" id="PF03205">
    <property type="entry name" value="MobB"/>
    <property type="match status" value="1"/>
</dbReference>
<keyword evidence="3" id="KW-1185">Reference proteome</keyword>
<dbReference type="InterPro" id="IPR052539">
    <property type="entry name" value="MGD_biosynthesis_adapter"/>
</dbReference>